<dbReference type="Gene3D" id="3.90.70.10">
    <property type="entry name" value="Cysteine proteinases"/>
    <property type="match status" value="2"/>
</dbReference>
<dbReference type="PROSITE" id="PS50235">
    <property type="entry name" value="USP_3"/>
    <property type="match status" value="1"/>
</dbReference>
<dbReference type="Proteomes" id="UP001292094">
    <property type="component" value="Unassembled WGS sequence"/>
</dbReference>
<keyword evidence="12" id="KW-1185">Reference proteome</keyword>
<evidence type="ECO:0000256" key="3">
    <source>
        <dbReference type="ARBA" id="ARBA00012759"/>
    </source>
</evidence>
<feature type="region of interest" description="Disordered" evidence="8">
    <location>
        <begin position="922"/>
        <end position="950"/>
    </location>
</feature>
<dbReference type="InterPro" id="IPR035927">
    <property type="entry name" value="DUSP-like_sf"/>
</dbReference>
<evidence type="ECO:0000313" key="12">
    <source>
        <dbReference type="Proteomes" id="UP001292094"/>
    </source>
</evidence>
<evidence type="ECO:0000256" key="5">
    <source>
        <dbReference type="ARBA" id="ARBA00022786"/>
    </source>
</evidence>
<comment type="catalytic activity">
    <reaction evidence="1">
        <text>Thiol-dependent hydrolysis of ester, thioester, amide, peptide and isopeptide bonds formed by the C-terminal Gly of ubiquitin (a 76-residue protein attached to proteins as an intracellular targeting signal).</text>
        <dbReference type="EC" id="3.4.19.12"/>
    </reaction>
</comment>
<dbReference type="GO" id="GO:0006508">
    <property type="term" value="P:proteolysis"/>
    <property type="evidence" value="ECO:0007669"/>
    <property type="project" value="UniProtKB-KW"/>
</dbReference>
<evidence type="ECO:0000256" key="2">
    <source>
        <dbReference type="ARBA" id="ARBA00009085"/>
    </source>
</evidence>
<dbReference type="PANTHER" id="PTHR21646:SF24">
    <property type="entry name" value="UBIQUITIN CARBOXYL-TERMINAL HYDROLASE"/>
    <property type="match status" value="1"/>
</dbReference>
<dbReference type="Pfam" id="PF00443">
    <property type="entry name" value="UCH"/>
    <property type="match status" value="1"/>
</dbReference>
<organism evidence="11 12">
    <name type="scientific">Petrolisthes manimaculis</name>
    <dbReference type="NCBI Taxonomy" id="1843537"/>
    <lineage>
        <taxon>Eukaryota</taxon>
        <taxon>Metazoa</taxon>
        <taxon>Ecdysozoa</taxon>
        <taxon>Arthropoda</taxon>
        <taxon>Crustacea</taxon>
        <taxon>Multicrustacea</taxon>
        <taxon>Malacostraca</taxon>
        <taxon>Eumalacostraca</taxon>
        <taxon>Eucarida</taxon>
        <taxon>Decapoda</taxon>
        <taxon>Pleocyemata</taxon>
        <taxon>Anomura</taxon>
        <taxon>Galatheoidea</taxon>
        <taxon>Porcellanidae</taxon>
        <taxon>Petrolisthes</taxon>
    </lineage>
</organism>
<dbReference type="GO" id="GO:0004843">
    <property type="term" value="F:cysteine-type deubiquitinase activity"/>
    <property type="evidence" value="ECO:0007669"/>
    <property type="project" value="UniProtKB-EC"/>
</dbReference>
<gene>
    <name evidence="11" type="ORF">Pmani_033447</name>
</gene>
<dbReference type="SUPFAM" id="SSF54001">
    <property type="entry name" value="Cysteine proteinases"/>
    <property type="match status" value="1"/>
</dbReference>
<accession>A0AAE1NR91</accession>
<evidence type="ECO:0000256" key="6">
    <source>
        <dbReference type="ARBA" id="ARBA00022801"/>
    </source>
</evidence>
<comment type="similarity">
    <text evidence="2">Belongs to the peptidase C19 family.</text>
</comment>
<dbReference type="EMBL" id="JAWZYT010004424">
    <property type="protein sequence ID" value="KAK4293892.1"/>
    <property type="molecule type" value="Genomic_DNA"/>
</dbReference>
<dbReference type="AlphaFoldDB" id="A0AAE1NR91"/>
<dbReference type="InterPro" id="IPR006615">
    <property type="entry name" value="Pept_C19_DUSP"/>
</dbReference>
<dbReference type="InterPro" id="IPR018200">
    <property type="entry name" value="USP_CS"/>
</dbReference>
<dbReference type="InterPro" id="IPR028889">
    <property type="entry name" value="USP"/>
</dbReference>
<dbReference type="PANTHER" id="PTHR21646">
    <property type="entry name" value="UBIQUITIN CARBOXYL-TERMINAL HYDROLASE"/>
    <property type="match status" value="1"/>
</dbReference>
<keyword evidence="5" id="KW-0833">Ubl conjugation pathway</keyword>
<keyword evidence="7" id="KW-0788">Thiol protease</keyword>
<sequence>MSRHKEYGPKNYMAEYIVPSEKEWDKYKSWILAWLDKKVVIGDRWFFVELAWVKRYMEWLKSDQKKPEPGPVEVNTETRQDLLTKEDLMSHKPLVYIIWEHISQRFTVRDDQLPIMRNTVYGPNKEAQVEDTLERVGFLPLVLTFLSIDKNHAASSVACDSTFSAAIISNNSFLPSPDEVETHLRTCFDIPHTKLVRISHLWSWEEDVWEVLRYKSDRLDTLRCQEEPHQPRPRDPKHLLVFLVETQDPQTWEWPMTARWRRLKGEACFPTAKHIATEFYAVGSYGTSKAVTGGHTAEHMYRGLCGLYNFETNCYMSAIIQPLAALPSVRDYFLTDTHLTELNPSNPLGRGGKFAQVFGDLVKHIWSGHYLFIKPFYFKKAMGIHKEDYNRYEMNDAHEFLLYLLDGLHEDCNRIISKPYISLSNVSGRPDAELAADAWLTFKKRNDSVIVDTFYGLTRTSVRCPECGHTSTSFEPTPCISLSIPTHRVIAQVSFRPRDSSKPFLQLKLKLHEGLSLSEVRARISLQSGVPENRIAMGHMNLKNVWTEWRDNSDDLRKMVTTRISQAYVALEVPECDSESVKLLVTLAQPALASNRAWNAWLLDSVSLYDIPFYVSVPIAATYDLVYEAVMRSLVEMRLIEEPEKGQHWWGKDKKEEDNYIKQVEKFIKDRERTFDIPDMDNKCHNWERNGKHYIFRLYQEETHQVHLPNNDEPLKLTKEGGRFMVEFHPLYCRHYLDKLISSSPKVKVLPSWRLQANMRPVFELTDCLDNFHRTESFCFTNTWTCGGCNKQTIGVTSEGIWSLPLYLIIHLKRFQYTALGGDENKLASMVKFPERGLDLSPYVVSQQEEEGAALYDLMAVTNHHGPKSSSGHYTAYVRHAEDGCWYYHDDDIVCFAQPEEVQTRAAYLLFYKRRCRQDLTFPTPKDRVSQPDIPAPPEQPKRPSMNPSLHKPEVVKMFTPHSPATTLDIDAPYKIWRDSDMDYDHLR</sequence>
<dbReference type="InterPro" id="IPR050185">
    <property type="entry name" value="Ub_carboxyl-term_hydrolase"/>
</dbReference>
<proteinExistence type="inferred from homology"/>
<dbReference type="InterPro" id="IPR001394">
    <property type="entry name" value="Peptidase_C19_UCH"/>
</dbReference>
<dbReference type="GO" id="GO:0016579">
    <property type="term" value="P:protein deubiquitination"/>
    <property type="evidence" value="ECO:0007669"/>
    <property type="project" value="InterPro"/>
</dbReference>
<keyword evidence="6" id="KW-0378">Hydrolase</keyword>
<feature type="domain" description="DUSP" evidence="10">
    <location>
        <begin position="18"/>
        <end position="120"/>
    </location>
</feature>
<evidence type="ECO:0000256" key="4">
    <source>
        <dbReference type="ARBA" id="ARBA00022670"/>
    </source>
</evidence>
<evidence type="ECO:0000256" key="7">
    <source>
        <dbReference type="ARBA" id="ARBA00022807"/>
    </source>
</evidence>
<dbReference type="EC" id="3.4.19.12" evidence="3"/>
<dbReference type="InterPro" id="IPR038765">
    <property type="entry name" value="Papain-like_cys_pep_sf"/>
</dbReference>
<dbReference type="SUPFAM" id="SSF143791">
    <property type="entry name" value="DUSP-like"/>
    <property type="match status" value="1"/>
</dbReference>
<feature type="domain" description="USP" evidence="9">
    <location>
        <begin position="305"/>
        <end position="915"/>
    </location>
</feature>
<evidence type="ECO:0000259" key="9">
    <source>
        <dbReference type="PROSITE" id="PS50235"/>
    </source>
</evidence>
<evidence type="ECO:0000256" key="8">
    <source>
        <dbReference type="SAM" id="MobiDB-lite"/>
    </source>
</evidence>
<keyword evidence="4" id="KW-0645">Protease</keyword>
<protein>
    <recommendedName>
        <fullName evidence="3">ubiquitinyl hydrolase 1</fullName>
        <ecNumber evidence="3">3.4.19.12</ecNumber>
    </recommendedName>
</protein>
<evidence type="ECO:0000256" key="1">
    <source>
        <dbReference type="ARBA" id="ARBA00000707"/>
    </source>
</evidence>
<dbReference type="PROSITE" id="PS51283">
    <property type="entry name" value="DUSP"/>
    <property type="match status" value="1"/>
</dbReference>
<comment type="caution">
    <text evidence="11">The sequence shown here is derived from an EMBL/GenBank/DDBJ whole genome shotgun (WGS) entry which is preliminary data.</text>
</comment>
<name>A0AAE1NR91_9EUCA</name>
<evidence type="ECO:0000313" key="11">
    <source>
        <dbReference type="EMBL" id="KAK4293892.1"/>
    </source>
</evidence>
<dbReference type="PROSITE" id="PS00973">
    <property type="entry name" value="USP_2"/>
    <property type="match status" value="1"/>
</dbReference>
<reference evidence="11" key="1">
    <citation type="submission" date="2023-11" db="EMBL/GenBank/DDBJ databases">
        <title>Genome assemblies of two species of porcelain crab, Petrolisthes cinctipes and Petrolisthes manimaculis (Anomura: Porcellanidae).</title>
        <authorList>
            <person name="Angst P."/>
        </authorList>
    </citation>
    <scope>NUCLEOTIDE SEQUENCE</scope>
    <source>
        <strain evidence="11">PB745_02</strain>
        <tissue evidence="11">Gill</tissue>
    </source>
</reference>
<evidence type="ECO:0000259" key="10">
    <source>
        <dbReference type="PROSITE" id="PS51283"/>
    </source>
</evidence>